<feature type="transmembrane region" description="Helical" evidence="13">
    <location>
        <begin position="175"/>
        <end position="195"/>
    </location>
</feature>
<evidence type="ECO:0000313" key="15">
    <source>
        <dbReference type="Proteomes" id="UP000199534"/>
    </source>
</evidence>
<evidence type="ECO:0000256" key="7">
    <source>
        <dbReference type="ARBA" id="ARBA00022958"/>
    </source>
</evidence>
<keyword evidence="6" id="KW-0631">Potassium channel</keyword>
<evidence type="ECO:0000256" key="6">
    <source>
        <dbReference type="ARBA" id="ARBA00022826"/>
    </source>
</evidence>
<keyword evidence="15" id="KW-1185">Reference proteome</keyword>
<dbReference type="Pfam" id="PF06736">
    <property type="entry name" value="TMEM175"/>
    <property type="match status" value="1"/>
</dbReference>
<evidence type="ECO:0000256" key="5">
    <source>
        <dbReference type="ARBA" id="ARBA00022692"/>
    </source>
</evidence>
<dbReference type="InterPro" id="IPR010617">
    <property type="entry name" value="TMEM175-like"/>
</dbReference>
<feature type="transmembrane region" description="Helical" evidence="13">
    <location>
        <begin position="74"/>
        <end position="92"/>
    </location>
</feature>
<keyword evidence="9" id="KW-0406">Ion transport</keyword>
<name>A0A1I6FMT1_9FLAO</name>
<reference evidence="14 15" key="1">
    <citation type="submission" date="2016-10" db="EMBL/GenBank/DDBJ databases">
        <authorList>
            <person name="de Groot N.N."/>
        </authorList>
    </citation>
    <scope>NUCLEOTIDE SEQUENCE [LARGE SCALE GENOMIC DNA]</scope>
    <source>
        <strain evidence="14 15">DSM 21019</strain>
    </source>
</reference>
<dbReference type="RefSeq" id="WP_092979791.1">
    <property type="nucleotide sequence ID" value="NZ_FOYQ01000001.1"/>
</dbReference>
<keyword evidence="5 13" id="KW-0812">Transmembrane</keyword>
<keyword evidence="8 13" id="KW-1133">Transmembrane helix</keyword>
<dbReference type="Proteomes" id="UP000199534">
    <property type="component" value="Unassembled WGS sequence"/>
</dbReference>
<sequence>MKFPHDSNRIQAFSDGVFAFAATLMVVSLDFEGGFKTLMTQWTDLIAFGVSFFVLVAFWVVHYNYFRRSGYVDYWIITFNTLLLFVILYYVFPLKSLVTSWLGAERITMAELASLFELYSIGFALIFLCYALMYFRAYRKEKSMESALVLYFYARHFSIYIVVGVLSVALSAMNIGVTFGLPGFVYALLGPLCYFHSVLFRRQFGEWET</sequence>
<keyword evidence="7" id="KW-0630">Potassium</keyword>
<evidence type="ECO:0000256" key="2">
    <source>
        <dbReference type="ARBA" id="ARBA00006920"/>
    </source>
</evidence>
<comment type="subcellular location">
    <subcellularLocation>
        <location evidence="1">Membrane</location>
        <topology evidence="1">Multi-pass membrane protein</topology>
    </subcellularLocation>
</comment>
<evidence type="ECO:0000256" key="4">
    <source>
        <dbReference type="ARBA" id="ARBA00022538"/>
    </source>
</evidence>
<evidence type="ECO:0000256" key="13">
    <source>
        <dbReference type="SAM" id="Phobius"/>
    </source>
</evidence>
<evidence type="ECO:0000313" key="14">
    <source>
        <dbReference type="EMBL" id="SFR31249.1"/>
    </source>
</evidence>
<gene>
    <name evidence="14" type="ORF">SAMN04490243_0076</name>
</gene>
<dbReference type="STRING" id="400055.SAMN04490243_0076"/>
<feature type="transmembrane region" description="Helical" evidence="13">
    <location>
        <begin position="12"/>
        <end position="29"/>
    </location>
</feature>
<evidence type="ECO:0000256" key="12">
    <source>
        <dbReference type="ARBA" id="ARBA00034430"/>
    </source>
</evidence>
<evidence type="ECO:0000256" key="1">
    <source>
        <dbReference type="ARBA" id="ARBA00004141"/>
    </source>
</evidence>
<dbReference type="AlphaFoldDB" id="A0A1I6FMT1"/>
<dbReference type="EMBL" id="FOYQ01000001">
    <property type="protein sequence ID" value="SFR31249.1"/>
    <property type="molecule type" value="Genomic_DNA"/>
</dbReference>
<evidence type="ECO:0000256" key="9">
    <source>
        <dbReference type="ARBA" id="ARBA00023065"/>
    </source>
</evidence>
<evidence type="ECO:0000256" key="8">
    <source>
        <dbReference type="ARBA" id="ARBA00022989"/>
    </source>
</evidence>
<dbReference type="GO" id="GO:0005267">
    <property type="term" value="F:potassium channel activity"/>
    <property type="evidence" value="ECO:0007669"/>
    <property type="project" value="UniProtKB-KW"/>
</dbReference>
<keyword evidence="4" id="KW-0633">Potassium transport</keyword>
<evidence type="ECO:0000256" key="3">
    <source>
        <dbReference type="ARBA" id="ARBA00022448"/>
    </source>
</evidence>
<comment type="catalytic activity">
    <reaction evidence="12">
        <text>K(+)(in) = K(+)(out)</text>
        <dbReference type="Rhea" id="RHEA:29463"/>
        <dbReference type="ChEBI" id="CHEBI:29103"/>
    </reaction>
</comment>
<feature type="transmembrane region" description="Helical" evidence="13">
    <location>
        <begin position="112"/>
        <end position="135"/>
    </location>
</feature>
<feature type="transmembrane region" description="Helical" evidence="13">
    <location>
        <begin position="147"/>
        <end position="169"/>
    </location>
</feature>
<dbReference type="GO" id="GO:0016020">
    <property type="term" value="C:membrane"/>
    <property type="evidence" value="ECO:0007669"/>
    <property type="project" value="UniProtKB-SubCell"/>
</dbReference>
<keyword evidence="3" id="KW-0813">Transport</keyword>
<evidence type="ECO:0000256" key="11">
    <source>
        <dbReference type="ARBA" id="ARBA00023303"/>
    </source>
</evidence>
<dbReference type="GO" id="GO:0015252">
    <property type="term" value="F:proton channel activity"/>
    <property type="evidence" value="ECO:0007669"/>
    <property type="project" value="InterPro"/>
</dbReference>
<keyword evidence="11" id="KW-0407">Ion channel</keyword>
<comment type="similarity">
    <text evidence="2">Belongs to the TMEM175 family.</text>
</comment>
<keyword evidence="10 13" id="KW-0472">Membrane</keyword>
<protein>
    <submittedName>
        <fullName evidence="14">Uncharacterized membrane protein</fullName>
    </submittedName>
</protein>
<evidence type="ECO:0000256" key="10">
    <source>
        <dbReference type="ARBA" id="ARBA00023136"/>
    </source>
</evidence>
<proteinExistence type="inferred from homology"/>
<dbReference type="OrthoDB" id="7626281at2"/>
<feature type="transmembrane region" description="Helical" evidence="13">
    <location>
        <begin position="41"/>
        <end position="62"/>
    </location>
</feature>
<organism evidence="14 15">
    <name type="scientific">Robiginitalea myxolifaciens</name>
    <dbReference type="NCBI Taxonomy" id="400055"/>
    <lineage>
        <taxon>Bacteria</taxon>
        <taxon>Pseudomonadati</taxon>
        <taxon>Bacteroidota</taxon>
        <taxon>Flavobacteriia</taxon>
        <taxon>Flavobacteriales</taxon>
        <taxon>Flavobacteriaceae</taxon>
        <taxon>Robiginitalea</taxon>
    </lineage>
</organism>
<accession>A0A1I6FMT1</accession>